<dbReference type="Pfam" id="PF00884">
    <property type="entry name" value="Sulfatase"/>
    <property type="match status" value="1"/>
</dbReference>
<protein>
    <submittedName>
        <fullName evidence="8">Arylsulfatase G</fullName>
    </submittedName>
</protein>
<dbReference type="Gene3D" id="3.30.1120.10">
    <property type="match status" value="1"/>
</dbReference>
<evidence type="ECO:0000313" key="9">
    <source>
        <dbReference type="Proteomes" id="UP001152320"/>
    </source>
</evidence>
<dbReference type="Gene3D" id="3.40.720.10">
    <property type="entry name" value="Alkaline Phosphatase, subunit A"/>
    <property type="match status" value="1"/>
</dbReference>
<sequence>MHFWCLRMKQTLDNATQQDSPDFLSYCSGGGGDGGRGGGGGAGAGAGAGEDRWTCRYRATHGSPSTQPNFVILLMDDVGFGDITSFWNPQNLTASTPFVDYMAANGISTFIRASTLIPNLASARTGLTNVPFPTTQGGLPINETTFGETFSKAGYKTGVIGKWHLGQQGDFHPNSRGFDFYFGLPYSPGMGCADDVGFSVDDRVPCPKDWSEMPRCSAVSWYACQGEEGLNFPALPLLNGREIVEQPLNMTYLSLRYTHAAEIFITEREISTPFLLYVGLQHMLAPFYHMPAFTGMSARGDPYGDALLEMDWVIKTIVNVIAENGEAERTLIWVARGGGSSSKATVWEGGHRVPALAYWPGTIEGGRVSDEIVSMMDIFPTMASLAGVDMPGNRIHDGIDITNIVLNKPFSLQRRALFHPLNGYEKDDDNRKMGAVRVDQFKAVYVTGGLPECGGKVGPAVSHNPPLIFNVKEDPMESSPINPASSEYRFILMKVNQALVELELSLAEDNTSFVDYSLNPFVMPCCNPPNVVCRCH</sequence>
<evidence type="ECO:0000256" key="3">
    <source>
        <dbReference type="ARBA" id="ARBA00022723"/>
    </source>
</evidence>
<dbReference type="InterPro" id="IPR050738">
    <property type="entry name" value="Sulfatase"/>
</dbReference>
<accession>A0A9Q1HLG2</accession>
<evidence type="ECO:0000256" key="4">
    <source>
        <dbReference type="ARBA" id="ARBA00022729"/>
    </source>
</evidence>
<evidence type="ECO:0000259" key="7">
    <source>
        <dbReference type="Pfam" id="PF00884"/>
    </source>
</evidence>
<evidence type="ECO:0000256" key="2">
    <source>
        <dbReference type="ARBA" id="ARBA00008779"/>
    </source>
</evidence>
<feature type="domain" description="Sulfatase N-terminal" evidence="7">
    <location>
        <begin position="68"/>
        <end position="388"/>
    </location>
</feature>
<dbReference type="InterPro" id="IPR024607">
    <property type="entry name" value="Sulfatase_CS"/>
</dbReference>
<keyword evidence="6" id="KW-0106">Calcium</keyword>
<name>A0A9Q1HLG2_HOLLE</name>
<gene>
    <name evidence="8" type="ORF">HOLleu_03655</name>
</gene>
<dbReference type="EMBL" id="JAIZAY010000001">
    <property type="protein sequence ID" value="KAJ8050445.1"/>
    <property type="molecule type" value="Genomic_DNA"/>
</dbReference>
<dbReference type="Pfam" id="PF14707">
    <property type="entry name" value="Sulfatase_C"/>
    <property type="match status" value="1"/>
</dbReference>
<keyword evidence="9" id="KW-1185">Reference proteome</keyword>
<dbReference type="OrthoDB" id="103349at2759"/>
<keyword evidence="5" id="KW-0378">Hydrolase</keyword>
<evidence type="ECO:0000313" key="8">
    <source>
        <dbReference type="EMBL" id="KAJ8050445.1"/>
    </source>
</evidence>
<comment type="similarity">
    <text evidence="2">Belongs to the sulfatase family.</text>
</comment>
<reference evidence="8" key="1">
    <citation type="submission" date="2021-10" db="EMBL/GenBank/DDBJ databases">
        <title>Tropical sea cucumber genome reveals ecological adaptation and Cuvierian tubules defense mechanism.</title>
        <authorList>
            <person name="Chen T."/>
        </authorList>
    </citation>
    <scope>NUCLEOTIDE SEQUENCE</scope>
    <source>
        <strain evidence="8">Nanhai2018</strain>
        <tissue evidence="8">Muscle</tissue>
    </source>
</reference>
<comment type="caution">
    <text evidence="8">The sequence shown here is derived from an EMBL/GenBank/DDBJ whole genome shotgun (WGS) entry which is preliminary data.</text>
</comment>
<dbReference type="InterPro" id="IPR017850">
    <property type="entry name" value="Alkaline_phosphatase_core_sf"/>
</dbReference>
<comment type="cofactor">
    <cofactor evidence="1">
        <name>Ca(2+)</name>
        <dbReference type="ChEBI" id="CHEBI:29108"/>
    </cofactor>
</comment>
<dbReference type="GO" id="GO:0004065">
    <property type="term" value="F:arylsulfatase activity"/>
    <property type="evidence" value="ECO:0007669"/>
    <property type="project" value="TreeGrafter"/>
</dbReference>
<evidence type="ECO:0000256" key="1">
    <source>
        <dbReference type="ARBA" id="ARBA00001913"/>
    </source>
</evidence>
<dbReference type="Proteomes" id="UP001152320">
    <property type="component" value="Chromosome 1"/>
</dbReference>
<dbReference type="AlphaFoldDB" id="A0A9Q1HLG2"/>
<dbReference type="SUPFAM" id="SSF53649">
    <property type="entry name" value="Alkaline phosphatase-like"/>
    <property type="match status" value="1"/>
</dbReference>
<organism evidence="8 9">
    <name type="scientific">Holothuria leucospilota</name>
    <name type="common">Black long sea cucumber</name>
    <name type="synonym">Mertensiothuria leucospilota</name>
    <dbReference type="NCBI Taxonomy" id="206669"/>
    <lineage>
        <taxon>Eukaryota</taxon>
        <taxon>Metazoa</taxon>
        <taxon>Echinodermata</taxon>
        <taxon>Eleutherozoa</taxon>
        <taxon>Echinozoa</taxon>
        <taxon>Holothuroidea</taxon>
        <taxon>Aspidochirotacea</taxon>
        <taxon>Aspidochirotida</taxon>
        <taxon>Holothuriidae</taxon>
        <taxon>Holothuria</taxon>
    </lineage>
</organism>
<dbReference type="InterPro" id="IPR000917">
    <property type="entry name" value="Sulfatase_N"/>
</dbReference>
<keyword evidence="3" id="KW-0479">Metal-binding</keyword>
<evidence type="ECO:0000256" key="6">
    <source>
        <dbReference type="ARBA" id="ARBA00022837"/>
    </source>
</evidence>
<dbReference type="GO" id="GO:0046872">
    <property type="term" value="F:metal ion binding"/>
    <property type="evidence" value="ECO:0007669"/>
    <property type="project" value="UniProtKB-KW"/>
</dbReference>
<dbReference type="PANTHER" id="PTHR42693:SF42">
    <property type="entry name" value="ARYLSULFATASE G"/>
    <property type="match status" value="1"/>
</dbReference>
<proteinExistence type="inferred from homology"/>
<dbReference type="PROSITE" id="PS00149">
    <property type="entry name" value="SULFATASE_2"/>
    <property type="match status" value="1"/>
</dbReference>
<dbReference type="PANTHER" id="PTHR42693">
    <property type="entry name" value="ARYLSULFATASE FAMILY MEMBER"/>
    <property type="match status" value="1"/>
</dbReference>
<evidence type="ECO:0000256" key="5">
    <source>
        <dbReference type="ARBA" id="ARBA00022801"/>
    </source>
</evidence>
<keyword evidence="4" id="KW-0732">Signal</keyword>